<dbReference type="SMART" id="SM00717">
    <property type="entry name" value="SANT"/>
    <property type="match status" value="2"/>
</dbReference>
<dbReference type="InterPro" id="IPR018253">
    <property type="entry name" value="DnaJ_domain_CS"/>
</dbReference>
<reference evidence="9 10" key="1">
    <citation type="journal article" date="2018" name="Biotechnol. Adv.">
        <title>Improved genomic resources and new bioinformatic workflow for the carcinogenic parasite Clonorchis sinensis: Biotechnological implications.</title>
        <authorList>
            <person name="Wang D."/>
            <person name="Korhonen P.K."/>
            <person name="Gasser R.B."/>
            <person name="Young N.D."/>
        </authorList>
    </citation>
    <scope>NUCLEOTIDE SEQUENCE [LARGE SCALE GENOMIC DNA]</scope>
    <source>
        <strain evidence="9">Cs-k2</strain>
    </source>
</reference>
<dbReference type="InterPro" id="IPR009057">
    <property type="entry name" value="Homeodomain-like_sf"/>
</dbReference>
<gene>
    <name evidence="9" type="ORF">CSKR_100130</name>
</gene>
<dbReference type="PRINTS" id="PR00625">
    <property type="entry name" value="JDOMAIN"/>
</dbReference>
<feature type="transmembrane region" description="Helical" evidence="7">
    <location>
        <begin position="183"/>
        <end position="202"/>
    </location>
</feature>
<dbReference type="InterPro" id="IPR036869">
    <property type="entry name" value="J_dom_sf"/>
</dbReference>
<dbReference type="InterPro" id="IPR001005">
    <property type="entry name" value="SANT/Myb"/>
</dbReference>
<dbReference type="SUPFAM" id="SSF46689">
    <property type="entry name" value="Homeodomain-like"/>
    <property type="match status" value="2"/>
</dbReference>
<sequence length="554" mass="63596">MAQWLEREFTDLGSNPTAASRLPLSGLGQPGSTSALVLPSGGMTARYRNRATCLSLLMNSGVILLIFPLIISCNAWNTDELQMFDLMDELKISFYDFLGVEQTASSSEIRSAYRKLSVKLHPDKNVGDPAAADKFRQLASIYEVLKDDERRKSYDEVLENGMPDWRTTVFYYRKLRKMSNIELGVLFVLLSTTIHYAALWGARFERSWTLEEQLSNHYKRHKARDRRREEIDELITTELRKIPRPKWHDLLPFAICKGVYSLILALLVLLHFAKAHVSEKIEEKRQTWRELEDKKVKTEFKERKRRNKVQPIDKPTPYDAESLNAFVSLADIPPETARVPISENVEKTPNREWSEEDVIELVHAVSRFPGGVAGRWERIAAQLNRTVSDVTKKAKELGERKLYAVYQKSQMSYEIPAFEMNFNAVCGETSEEEEEGADESQLDSESKTEGEAAYKEAEQADVIVDEPYMSRKKQKQQKLAVRKEVTEYKPSENSSDGWTQVEQKQLEVAIRSIAKTTAERWDRIADCVPTKTKAEVMQRVKYLSTLAKAKATHR</sequence>
<evidence type="ECO:0000256" key="7">
    <source>
        <dbReference type="SAM" id="Phobius"/>
    </source>
</evidence>
<feature type="compositionally biased region" description="Acidic residues" evidence="6">
    <location>
        <begin position="429"/>
        <end position="442"/>
    </location>
</feature>
<dbReference type="SUPFAM" id="SSF46565">
    <property type="entry name" value="Chaperone J-domain"/>
    <property type="match status" value="1"/>
</dbReference>
<reference evidence="9 10" key="2">
    <citation type="journal article" date="2021" name="Genomics">
        <title>High-quality reference genome for Clonorchis sinensis.</title>
        <authorList>
            <person name="Young N.D."/>
            <person name="Stroehlein A.J."/>
            <person name="Kinkar L."/>
            <person name="Wang T."/>
            <person name="Sohn W.M."/>
            <person name="Chang B.C.H."/>
            <person name="Kaur P."/>
            <person name="Weisz D."/>
            <person name="Dudchenko O."/>
            <person name="Aiden E.L."/>
            <person name="Korhonen P.K."/>
            <person name="Gasser R.B."/>
        </authorList>
    </citation>
    <scope>NUCLEOTIDE SEQUENCE [LARGE SCALE GENOMIC DNA]</scope>
    <source>
        <strain evidence="9">Cs-k2</strain>
    </source>
</reference>
<dbReference type="PROSITE" id="PS00636">
    <property type="entry name" value="DNAJ_1"/>
    <property type="match status" value="1"/>
</dbReference>
<keyword evidence="1 7" id="KW-0812">Transmembrane</keyword>
<evidence type="ECO:0000256" key="2">
    <source>
        <dbReference type="ARBA" id="ARBA00022729"/>
    </source>
</evidence>
<name>A0A8T1MH59_CLOSI</name>
<evidence type="ECO:0000259" key="8">
    <source>
        <dbReference type="PROSITE" id="PS50076"/>
    </source>
</evidence>
<dbReference type="EMBL" id="NIRI02000042">
    <property type="protein sequence ID" value="KAG5448744.1"/>
    <property type="molecule type" value="Genomic_DNA"/>
</dbReference>
<dbReference type="Proteomes" id="UP000286415">
    <property type="component" value="Unassembled WGS sequence"/>
</dbReference>
<dbReference type="OrthoDB" id="10250354at2759"/>
<feature type="domain" description="J" evidence="8">
    <location>
        <begin position="93"/>
        <end position="158"/>
    </location>
</feature>
<evidence type="ECO:0000256" key="3">
    <source>
        <dbReference type="ARBA" id="ARBA00022989"/>
    </source>
</evidence>
<dbReference type="Pfam" id="PF23082">
    <property type="entry name" value="Myb_DNA-binding_2"/>
    <property type="match status" value="1"/>
</dbReference>
<dbReference type="Gene3D" id="1.10.10.60">
    <property type="entry name" value="Homeodomain-like"/>
    <property type="match status" value="2"/>
</dbReference>
<comment type="caution">
    <text evidence="9">The sequence shown here is derived from an EMBL/GenBank/DDBJ whole genome shotgun (WGS) entry which is preliminary data.</text>
</comment>
<dbReference type="Pfam" id="PF00226">
    <property type="entry name" value="DnaJ"/>
    <property type="match status" value="1"/>
</dbReference>
<keyword evidence="10" id="KW-1185">Reference proteome</keyword>
<feature type="region of interest" description="Disordered" evidence="6">
    <location>
        <begin position="428"/>
        <end position="457"/>
    </location>
</feature>
<dbReference type="SMART" id="SM00271">
    <property type="entry name" value="DnaJ"/>
    <property type="match status" value="1"/>
</dbReference>
<dbReference type="PANTHER" id="PTHR44653">
    <property type="entry name" value="DNAJ HOMOLOG SUBFAMILY C MEMBER 1"/>
    <property type="match status" value="1"/>
</dbReference>
<evidence type="ECO:0000313" key="10">
    <source>
        <dbReference type="Proteomes" id="UP000286415"/>
    </source>
</evidence>
<evidence type="ECO:0000313" key="9">
    <source>
        <dbReference type="EMBL" id="KAG5448744.1"/>
    </source>
</evidence>
<dbReference type="InterPro" id="IPR001623">
    <property type="entry name" value="DnaJ_domain"/>
</dbReference>
<protein>
    <submittedName>
        <fullName evidence="9">DnaJ sub C member 1</fullName>
    </submittedName>
</protein>
<comment type="subcellular location">
    <subcellularLocation>
        <location evidence="5">Endomembrane system</location>
        <topology evidence="5">Single-pass membrane protein</topology>
    </subcellularLocation>
</comment>
<proteinExistence type="predicted"/>
<evidence type="ECO:0000256" key="6">
    <source>
        <dbReference type="SAM" id="MobiDB-lite"/>
    </source>
</evidence>
<keyword evidence="3 7" id="KW-1133">Transmembrane helix</keyword>
<feature type="compositionally biased region" description="Basic and acidic residues" evidence="6">
    <location>
        <begin position="444"/>
        <end position="457"/>
    </location>
</feature>
<dbReference type="CDD" id="cd06257">
    <property type="entry name" value="DnaJ"/>
    <property type="match status" value="1"/>
</dbReference>
<organism evidence="9 10">
    <name type="scientific">Clonorchis sinensis</name>
    <name type="common">Chinese liver fluke</name>
    <dbReference type="NCBI Taxonomy" id="79923"/>
    <lineage>
        <taxon>Eukaryota</taxon>
        <taxon>Metazoa</taxon>
        <taxon>Spiralia</taxon>
        <taxon>Lophotrochozoa</taxon>
        <taxon>Platyhelminthes</taxon>
        <taxon>Trematoda</taxon>
        <taxon>Digenea</taxon>
        <taxon>Opisthorchiida</taxon>
        <taxon>Opisthorchiata</taxon>
        <taxon>Opisthorchiidae</taxon>
        <taxon>Clonorchis</taxon>
    </lineage>
</organism>
<dbReference type="AlphaFoldDB" id="A0A8T1MH59"/>
<dbReference type="PROSITE" id="PS50076">
    <property type="entry name" value="DNAJ_2"/>
    <property type="match status" value="1"/>
</dbReference>
<accession>A0A8T1MH59</accession>
<evidence type="ECO:0000256" key="5">
    <source>
        <dbReference type="ARBA" id="ARBA00037847"/>
    </source>
</evidence>
<keyword evidence="2" id="KW-0732">Signal</keyword>
<dbReference type="PANTHER" id="PTHR44653:SF2">
    <property type="entry name" value="DNAJ HOMOLOG SUBFAMILY C MEMBER 1"/>
    <property type="match status" value="1"/>
</dbReference>
<dbReference type="Gene3D" id="1.10.287.110">
    <property type="entry name" value="DnaJ domain"/>
    <property type="match status" value="1"/>
</dbReference>
<keyword evidence="4 7" id="KW-0472">Membrane</keyword>
<dbReference type="CDD" id="cd00167">
    <property type="entry name" value="SANT"/>
    <property type="match status" value="2"/>
</dbReference>
<dbReference type="InterPro" id="IPR052606">
    <property type="entry name" value="DnaJ_domain_protein"/>
</dbReference>
<evidence type="ECO:0000256" key="4">
    <source>
        <dbReference type="ARBA" id="ARBA00023136"/>
    </source>
</evidence>
<feature type="transmembrane region" description="Helical" evidence="7">
    <location>
        <begin position="250"/>
        <end position="270"/>
    </location>
</feature>
<dbReference type="GO" id="GO:0012505">
    <property type="term" value="C:endomembrane system"/>
    <property type="evidence" value="ECO:0007669"/>
    <property type="project" value="UniProtKB-SubCell"/>
</dbReference>
<evidence type="ECO:0000256" key="1">
    <source>
        <dbReference type="ARBA" id="ARBA00022692"/>
    </source>
</evidence>
<feature type="transmembrane region" description="Helical" evidence="7">
    <location>
        <begin position="56"/>
        <end position="77"/>
    </location>
</feature>